<dbReference type="GO" id="GO:0008967">
    <property type="term" value="F:phosphoglycolate phosphatase activity"/>
    <property type="evidence" value="ECO:0007669"/>
    <property type="project" value="TreeGrafter"/>
</dbReference>
<dbReference type="InterPro" id="IPR023214">
    <property type="entry name" value="HAD_sf"/>
</dbReference>
<evidence type="ECO:0000313" key="2">
    <source>
        <dbReference type="Proteomes" id="UP000035553"/>
    </source>
</evidence>
<sequence length="382" mass="42900">MIQTVLFDVDGVFLSEERYFDASALTVRELLMSSHYLGLGGEQPFQTEYSDQEIAAIRSKVFLNDDVLNFLKSRGMNANWDMIYITTSVQLIHLAAQLPDEARDQAVRLLTEPIDHKTLAAFRSLFRKYPVKPDFHRFMVDYKETKAEKQELIFYLNELVAKRFGVKTDVFKPKSAFWHIGEHASQEWYIGDENVLGATGTPSVQTGKKGFMNEEVTLADPAFIRTMFHAFREQGINVGIATGRPRLETFKPFTYLNWIGELDQNHIATADDVLDAEKKFDAAPLAKPHPFTYLASYYGKDSDLKKWTARTPEPLPNGDAVMIVGDSLADLLCAKQLGCRFAGVLTGLSGQAARSELETHGADFILDSVADVKDLVLGLLEK</sequence>
<comment type="caution">
    <text evidence="1">The sequence shown here is derived from an EMBL/GenBank/DDBJ whole genome shotgun (WGS) entry which is preliminary data.</text>
</comment>
<dbReference type="Gene3D" id="3.40.50.1000">
    <property type="entry name" value="HAD superfamily/HAD-like"/>
    <property type="match status" value="1"/>
</dbReference>
<dbReference type="RefSeq" id="WP_010026017.1">
    <property type="nucleotide sequence ID" value="NZ_AFVQ02000047.1"/>
</dbReference>
<evidence type="ECO:0000313" key="1">
    <source>
        <dbReference type="EMBL" id="KLI03259.1"/>
    </source>
</evidence>
<protein>
    <submittedName>
        <fullName evidence="1">Phosphatase</fullName>
    </submittedName>
</protein>
<organism evidence="1 2">
    <name type="scientific">Sporolactobacillus inulinus CASD</name>
    <dbReference type="NCBI Taxonomy" id="1069536"/>
    <lineage>
        <taxon>Bacteria</taxon>
        <taxon>Bacillati</taxon>
        <taxon>Bacillota</taxon>
        <taxon>Bacilli</taxon>
        <taxon>Bacillales</taxon>
        <taxon>Sporolactobacillaceae</taxon>
        <taxon>Sporolactobacillus</taxon>
    </lineage>
</organism>
<keyword evidence="2" id="KW-1185">Reference proteome</keyword>
<accession>A0A0U1QR45</accession>
<dbReference type="InterPro" id="IPR036412">
    <property type="entry name" value="HAD-like_sf"/>
</dbReference>
<reference evidence="1 2" key="1">
    <citation type="journal article" date="2011" name="J. Bacteriol.">
        <title>Draft genome sequence of Sporolactobacillus inulinus strain CASD, an efficient D-lactic acid-producing bacterium with high-concentration lactate tolerance capability.</title>
        <authorList>
            <person name="Yu B."/>
            <person name="Su F."/>
            <person name="Wang L."/>
            <person name="Xu K."/>
            <person name="Zhao B."/>
            <person name="Xu P."/>
        </authorList>
    </citation>
    <scope>NUCLEOTIDE SEQUENCE [LARGE SCALE GENOMIC DNA]</scope>
    <source>
        <strain evidence="1 2">CASD</strain>
    </source>
</reference>
<dbReference type="Pfam" id="PF13242">
    <property type="entry name" value="Hydrolase_like"/>
    <property type="match status" value="1"/>
</dbReference>
<gene>
    <name evidence="1" type="ORF">SINU_03760</name>
</gene>
<dbReference type="PANTHER" id="PTHR43434:SF1">
    <property type="entry name" value="PHOSPHOGLYCOLATE PHOSPHATASE"/>
    <property type="match status" value="1"/>
</dbReference>
<dbReference type="OrthoDB" id="2474611at2"/>
<dbReference type="PANTHER" id="PTHR43434">
    <property type="entry name" value="PHOSPHOGLYCOLATE PHOSPHATASE"/>
    <property type="match status" value="1"/>
</dbReference>
<dbReference type="SFLD" id="SFLDG01129">
    <property type="entry name" value="C1.5:_HAD__Beta-PGM__Phosphata"/>
    <property type="match status" value="1"/>
</dbReference>
<dbReference type="STRING" id="1069536.SINU_03760"/>
<dbReference type="InterPro" id="IPR050155">
    <property type="entry name" value="HAD-like_hydrolase_sf"/>
</dbReference>
<proteinExistence type="predicted"/>
<dbReference type="AlphaFoldDB" id="A0A0U1QR45"/>
<dbReference type="EMBL" id="AFVQ02000047">
    <property type="protein sequence ID" value="KLI03259.1"/>
    <property type="molecule type" value="Genomic_DNA"/>
</dbReference>
<name>A0A0U1QR45_9BACL</name>
<dbReference type="GO" id="GO:0006281">
    <property type="term" value="P:DNA repair"/>
    <property type="evidence" value="ECO:0007669"/>
    <property type="project" value="TreeGrafter"/>
</dbReference>
<dbReference type="SUPFAM" id="SSF56784">
    <property type="entry name" value="HAD-like"/>
    <property type="match status" value="1"/>
</dbReference>
<dbReference type="Proteomes" id="UP000035553">
    <property type="component" value="Unassembled WGS sequence"/>
</dbReference>
<dbReference type="SFLD" id="SFLDS00003">
    <property type="entry name" value="Haloacid_Dehalogenase"/>
    <property type="match status" value="1"/>
</dbReference>